<dbReference type="GO" id="GO:0006508">
    <property type="term" value="P:proteolysis"/>
    <property type="evidence" value="ECO:0007669"/>
    <property type="project" value="InterPro"/>
</dbReference>
<keyword evidence="4" id="KW-1185">Reference proteome</keyword>
<keyword evidence="3" id="KW-0614">Plasmid</keyword>
<dbReference type="PANTHER" id="PTHR32060">
    <property type="entry name" value="TAIL-SPECIFIC PROTEASE"/>
    <property type="match status" value="1"/>
</dbReference>
<dbReference type="Proteomes" id="UP001348817">
    <property type="component" value="Plasmid pFA2"/>
</dbReference>
<protein>
    <recommendedName>
        <fullName evidence="2">Tail specific protease domain-containing protein</fullName>
    </recommendedName>
</protein>
<organism evidence="3 4">
    <name type="scientific">Fulvitalea axinellae</name>
    <dbReference type="NCBI Taxonomy" id="1182444"/>
    <lineage>
        <taxon>Bacteria</taxon>
        <taxon>Pseudomonadati</taxon>
        <taxon>Bacteroidota</taxon>
        <taxon>Cytophagia</taxon>
        <taxon>Cytophagales</taxon>
        <taxon>Persicobacteraceae</taxon>
        <taxon>Fulvitalea</taxon>
    </lineage>
</organism>
<geneLocation type="plasmid" evidence="3 4">
    <name>pFA2</name>
</geneLocation>
<dbReference type="InterPro" id="IPR005151">
    <property type="entry name" value="Tail-specific_protease"/>
</dbReference>
<dbReference type="GO" id="GO:0007165">
    <property type="term" value="P:signal transduction"/>
    <property type="evidence" value="ECO:0007669"/>
    <property type="project" value="TreeGrafter"/>
</dbReference>
<dbReference type="EMBL" id="AP025316">
    <property type="protein sequence ID" value="BDD12025.1"/>
    <property type="molecule type" value="Genomic_DNA"/>
</dbReference>
<sequence length="500" mass="57759">MPLFRSLFITLLLLSNSPLFAQQKLSSQKALEDLRQFENNLEERSSYIHITDYDYKTAIGQLRSELKEKEEVDTRDFVSNVSKIIFKIGDRHARVKWAGVDFDTIPQDKLYFPMLLANYQNKLIALKKNDRKYDLYNADFPYLTSINGIEMQDFLSQFATENIKAPYASMLTRGAEDLRKYGPLMYMNGKKVSGLIALTLSNTNGQKITLEASPRTNREKYVSIADIRRKYDDYLDDKKYYKLSSWIGKKTGYMAIPKMYSFEEEPSFKNHLFESMKTFQHAENLIIDIRYNKGGSRDIINMLALYIVAKDQSPWVANVAYVRTDADDKKTIDGMDERYLYRYGSDKFTRKDRKAIDRFNKAFRPEKDFDFAKFSEPHYMVLKTGKKPFTGNVYILMNERCFSASSILASAFKGLDNVKLVGVTTDGSSGRSTYFELKNSELKYKISTMISLQRNGKTLDGNGTQPDIKLEADLDMILGDRDTQLERLIEIINSKKDTSL</sequence>
<dbReference type="PANTHER" id="PTHR32060:SF30">
    <property type="entry name" value="CARBOXY-TERMINAL PROCESSING PROTEASE CTPA"/>
    <property type="match status" value="1"/>
</dbReference>
<dbReference type="KEGG" id="fax:FUAX_44570"/>
<proteinExistence type="predicted"/>
<feature type="domain" description="Tail specific protease" evidence="2">
    <location>
        <begin position="250"/>
        <end position="469"/>
    </location>
</feature>
<name>A0AAU9DLH0_9BACT</name>
<evidence type="ECO:0000313" key="3">
    <source>
        <dbReference type="EMBL" id="BDD12025.1"/>
    </source>
</evidence>
<dbReference type="AlphaFoldDB" id="A0AAU9DLH0"/>
<dbReference type="InterPro" id="IPR029045">
    <property type="entry name" value="ClpP/crotonase-like_dom_sf"/>
</dbReference>
<dbReference type="Pfam" id="PF03572">
    <property type="entry name" value="Peptidase_S41"/>
    <property type="match status" value="1"/>
</dbReference>
<feature type="signal peptide" evidence="1">
    <location>
        <begin position="1"/>
        <end position="21"/>
    </location>
</feature>
<accession>A0AAU9DLH0</accession>
<evidence type="ECO:0000259" key="2">
    <source>
        <dbReference type="Pfam" id="PF03572"/>
    </source>
</evidence>
<evidence type="ECO:0000313" key="4">
    <source>
        <dbReference type="Proteomes" id="UP001348817"/>
    </source>
</evidence>
<dbReference type="Gene3D" id="3.90.226.10">
    <property type="entry name" value="2-enoyl-CoA Hydratase, Chain A, domain 1"/>
    <property type="match status" value="1"/>
</dbReference>
<keyword evidence="1" id="KW-0732">Signal</keyword>
<feature type="chain" id="PRO_5043336421" description="Tail specific protease domain-containing protein" evidence="1">
    <location>
        <begin position="22"/>
        <end position="500"/>
    </location>
</feature>
<dbReference type="SUPFAM" id="SSF52096">
    <property type="entry name" value="ClpP/crotonase"/>
    <property type="match status" value="1"/>
</dbReference>
<dbReference type="GO" id="GO:0008236">
    <property type="term" value="F:serine-type peptidase activity"/>
    <property type="evidence" value="ECO:0007669"/>
    <property type="project" value="InterPro"/>
</dbReference>
<dbReference type="GO" id="GO:0030288">
    <property type="term" value="C:outer membrane-bounded periplasmic space"/>
    <property type="evidence" value="ECO:0007669"/>
    <property type="project" value="TreeGrafter"/>
</dbReference>
<reference evidence="3 4" key="1">
    <citation type="submission" date="2021-12" db="EMBL/GenBank/DDBJ databases">
        <title>Genome sequencing of bacteria with rrn-lacking chromosome and rrn-plasmid.</title>
        <authorList>
            <person name="Anda M."/>
            <person name="Iwasaki W."/>
        </authorList>
    </citation>
    <scope>NUCLEOTIDE SEQUENCE [LARGE SCALE GENOMIC DNA]</scope>
    <source>
        <strain evidence="3 4">DSM 100852</strain>
        <plasmid evidence="3 4">pFA2</plasmid>
    </source>
</reference>
<gene>
    <name evidence="3" type="ORF">FUAX_44570</name>
</gene>
<dbReference type="GO" id="GO:0004175">
    <property type="term" value="F:endopeptidase activity"/>
    <property type="evidence" value="ECO:0007669"/>
    <property type="project" value="TreeGrafter"/>
</dbReference>
<evidence type="ECO:0000256" key="1">
    <source>
        <dbReference type="SAM" id="SignalP"/>
    </source>
</evidence>